<dbReference type="AlphaFoldDB" id="A0AAV7HHF4"/>
<keyword evidence="2" id="KW-1185">Reference proteome</keyword>
<evidence type="ECO:0000313" key="1">
    <source>
        <dbReference type="EMBL" id="KAH0467560.1"/>
    </source>
</evidence>
<protein>
    <submittedName>
        <fullName evidence="1">Uncharacterized protein</fullName>
    </submittedName>
</protein>
<comment type="caution">
    <text evidence="1">The sequence shown here is derived from an EMBL/GenBank/DDBJ whole genome shotgun (WGS) entry which is preliminary data.</text>
</comment>
<name>A0AAV7HHF4_DENCH</name>
<organism evidence="1 2">
    <name type="scientific">Dendrobium chrysotoxum</name>
    <name type="common">Orchid</name>
    <dbReference type="NCBI Taxonomy" id="161865"/>
    <lineage>
        <taxon>Eukaryota</taxon>
        <taxon>Viridiplantae</taxon>
        <taxon>Streptophyta</taxon>
        <taxon>Embryophyta</taxon>
        <taxon>Tracheophyta</taxon>
        <taxon>Spermatophyta</taxon>
        <taxon>Magnoliopsida</taxon>
        <taxon>Liliopsida</taxon>
        <taxon>Asparagales</taxon>
        <taxon>Orchidaceae</taxon>
        <taxon>Epidendroideae</taxon>
        <taxon>Malaxideae</taxon>
        <taxon>Dendrobiinae</taxon>
        <taxon>Dendrobium</taxon>
    </lineage>
</organism>
<accession>A0AAV7HHF4</accession>
<dbReference type="Proteomes" id="UP000775213">
    <property type="component" value="Unassembled WGS sequence"/>
</dbReference>
<evidence type="ECO:0000313" key="2">
    <source>
        <dbReference type="Proteomes" id="UP000775213"/>
    </source>
</evidence>
<reference evidence="1 2" key="1">
    <citation type="journal article" date="2021" name="Hortic Res">
        <title>Chromosome-scale assembly of the Dendrobium chrysotoxum genome enhances the understanding of orchid evolution.</title>
        <authorList>
            <person name="Zhang Y."/>
            <person name="Zhang G.Q."/>
            <person name="Zhang D."/>
            <person name="Liu X.D."/>
            <person name="Xu X.Y."/>
            <person name="Sun W.H."/>
            <person name="Yu X."/>
            <person name="Zhu X."/>
            <person name="Wang Z.W."/>
            <person name="Zhao X."/>
            <person name="Zhong W.Y."/>
            <person name="Chen H."/>
            <person name="Yin W.L."/>
            <person name="Huang T."/>
            <person name="Niu S.C."/>
            <person name="Liu Z.J."/>
        </authorList>
    </citation>
    <scope>NUCLEOTIDE SEQUENCE [LARGE SCALE GENOMIC DNA]</scope>
    <source>
        <strain evidence="1">Lindl</strain>
    </source>
</reference>
<sequence>MNDFLSFYDHAKTLGHSKHECFHLHSHLRKISTIKPKNVEANIQVVGVVTEVEKALDLTSNKSFTGVISDLPNHIIQVVPNDVNDFPNPNKHD</sequence>
<dbReference type="EMBL" id="JAGFBR010000004">
    <property type="protein sequence ID" value="KAH0467560.1"/>
    <property type="molecule type" value="Genomic_DNA"/>
</dbReference>
<proteinExistence type="predicted"/>
<gene>
    <name evidence="1" type="ORF">IEQ34_002593</name>
</gene>